<evidence type="ECO:0000313" key="4">
    <source>
        <dbReference type="EMBL" id="RYL77001.1"/>
    </source>
</evidence>
<dbReference type="Proteomes" id="UP000291778">
    <property type="component" value="Unassembled WGS sequence"/>
</dbReference>
<reference evidence="1 7" key="2">
    <citation type="submission" date="2018-10" db="EMBL/GenBank/DDBJ databases">
        <authorList>
            <consortium name="NARMS: The National Antimicrobial Resistance Monitoring System"/>
        </authorList>
    </citation>
    <scope>NUCLEOTIDE SEQUENCE [LARGE SCALE GENOMIC DNA]</scope>
    <source>
        <strain evidence="1 7">CVM N17EC1330</strain>
    </source>
</reference>
<evidence type="ECO:0000313" key="3">
    <source>
        <dbReference type="EMBL" id="RIB42011.1"/>
    </source>
</evidence>
<comment type="caution">
    <text evidence="3">The sequence shown here is derived from an EMBL/GenBank/DDBJ whole genome shotgun (WGS) entry which is preliminary data.</text>
</comment>
<dbReference type="AlphaFoldDB" id="A0A0C5EJF4"/>
<evidence type="ECO:0000313" key="1">
    <source>
        <dbReference type="EMBL" id="EAC1534916.1"/>
    </source>
</evidence>
<evidence type="ECO:0000313" key="5">
    <source>
        <dbReference type="Proteomes" id="UP000284508"/>
    </source>
</evidence>
<sequence>MVLAIMCRHKCVVYRHFTQRHHQMKIRNILAISLATSSFSCLAFKSSPNVLPGPTNQLTAVESKIIGHFYAPHSTLPGTTITGTCDASPVPGCTCPFCTMLRSQNR</sequence>
<dbReference type="Proteomes" id="UP000284508">
    <property type="component" value="Unassembled WGS sequence"/>
</dbReference>
<dbReference type="EMBL" id="QXHA01000641">
    <property type="protein sequence ID" value="RIB42011.1"/>
    <property type="molecule type" value="Genomic_DNA"/>
</dbReference>
<dbReference type="Proteomes" id="UP000471490">
    <property type="component" value="Unassembled WGS sequence"/>
</dbReference>
<gene>
    <name evidence="3" type="ORF">D3C88_10295</name>
    <name evidence="1" type="ORF">D9J61_23310</name>
    <name evidence="4" type="ORF">EWK56_25900</name>
    <name evidence="2" type="ORF">FPI65_30955</name>
</gene>
<evidence type="ECO:0000313" key="2">
    <source>
        <dbReference type="EMBL" id="NDR95531.1"/>
    </source>
</evidence>
<proteinExistence type="predicted"/>
<reference evidence="4 6" key="3">
    <citation type="submission" date="2019-02" db="EMBL/GenBank/DDBJ databases">
        <authorList>
            <person name="Slukin P."/>
            <person name="Fursova N."/>
            <person name="Ermolenko Z."/>
            <person name="Mayskaya N."/>
            <person name="Kislichkina A."/>
            <person name="Mukhina T."/>
            <person name="Sizova A."/>
            <person name="Bogun A."/>
        </authorList>
    </citation>
    <scope>NUCLEOTIDE SEQUENCE [LARGE SCALE GENOMIC DNA]</scope>
    <source>
        <strain evidence="4">SCPM-O-B-8431</strain>
        <strain evidence="6">SCPM-O-B-8431(U15)</strain>
    </source>
</reference>
<dbReference type="EMBL" id="VLTB01000543">
    <property type="protein sequence ID" value="NDR95531.1"/>
    <property type="molecule type" value="Genomic_DNA"/>
</dbReference>
<organism evidence="3 5">
    <name type="scientific">Escherichia coli</name>
    <dbReference type="NCBI Taxonomy" id="562"/>
    <lineage>
        <taxon>Bacteria</taxon>
        <taxon>Pseudomonadati</taxon>
        <taxon>Pseudomonadota</taxon>
        <taxon>Gammaproteobacteria</taxon>
        <taxon>Enterobacterales</taxon>
        <taxon>Enterobacteriaceae</taxon>
        <taxon>Escherichia</taxon>
    </lineage>
</organism>
<dbReference type="Proteomes" id="UP000382540">
    <property type="component" value="Unassembled WGS sequence"/>
</dbReference>
<reference evidence="2 8" key="4">
    <citation type="journal article" date="2020" name="Int. J. Nanomedicine">
        <title>Consequences Of Long-Term Bacteria's Exposure To Silver Nanoformulations With Different PhysicoChemical Properties.</title>
        <authorList>
            <person name="Kedziora A."/>
            <person name="Wernecki M."/>
            <person name="Korzekwa K."/>
            <person name="Speruda M."/>
            <person name="Gerasymchuk Y."/>
            <person name="Lukowiak A."/>
            <person name="Bugla-Ploskonska G."/>
        </authorList>
    </citation>
    <scope>NUCLEOTIDE SEQUENCE [LARGE SCALE GENOMIC DNA]</scope>
    <source>
        <strain evidence="2 8">ATCC 11230</strain>
    </source>
</reference>
<dbReference type="EMBL" id="SERV01000030">
    <property type="protein sequence ID" value="RYL77001.1"/>
    <property type="molecule type" value="Genomic_DNA"/>
</dbReference>
<name>A0A0C5EJF4_ECOLX</name>
<accession>A0A0C5EJF4</accession>
<protein>
    <submittedName>
        <fullName evidence="3">Uncharacterized protein</fullName>
    </submittedName>
</protein>
<dbReference type="EMBL" id="AAAGZE010000098">
    <property type="protein sequence ID" value="EAC1534916.1"/>
    <property type="molecule type" value="Genomic_DNA"/>
</dbReference>
<evidence type="ECO:0000313" key="7">
    <source>
        <dbReference type="Proteomes" id="UP000382540"/>
    </source>
</evidence>
<evidence type="ECO:0000313" key="8">
    <source>
        <dbReference type="Proteomes" id="UP000471490"/>
    </source>
</evidence>
<reference evidence="3 5" key="1">
    <citation type="journal article" date="2018" name="BMC Microbiol.">
        <title>Genome sequencing of strains of the most prevalent clonal group of O1:K1:H7 Escherichia coli that causes neonatal meningitis in France.</title>
        <authorList>
            <person name="Geslain G."/>
            <person name="Birgy A."/>
            <person name="Adiba S."/>
            <person name="Magnan M."/>
            <person name="Courroux C."/>
            <person name="Levy C."/>
            <person name="Cohen R."/>
            <person name="Bidet P."/>
            <person name="Bonacorsi S."/>
        </authorList>
    </citation>
    <scope>NUCLEOTIDE SEQUENCE [LARGE SCALE GENOMIC DNA]</scope>
    <source>
        <strain evidence="3 5">S308</strain>
    </source>
</reference>
<evidence type="ECO:0000313" key="6">
    <source>
        <dbReference type="Proteomes" id="UP000291778"/>
    </source>
</evidence>